<name>A0ABC8YNW7_9POAL</name>
<evidence type="ECO:0000256" key="3">
    <source>
        <dbReference type="ARBA" id="ARBA00023125"/>
    </source>
</evidence>
<dbReference type="AlphaFoldDB" id="A0ABC8YNW7"/>
<keyword evidence="7" id="KW-1133">Transmembrane helix</keyword>
<dbReference type="InterPro" id="IPR005333">
    <property type="entry name" value="Transcription_factor_TCP"/>
</dbReference>
<keyword evidence="10" id="KW-1185">Reference proteome</keyword>
<feature type="transmembrane region" description="Helical" evidence="7">
    <location>
        <begin position="12"/>
        <end position="31"/>
    </location>
</feature>
<dbReference type="Proteomes" id="UP001497457">
    <property type="component" value="Chromosome 17b"/>
</dbReference>
<evidence type="ECO:0000313" key="10">
    <source>
        <dbReference type="Proteomes" id="UP001497457"/>
    </source>
</evidence>
<organism evidence="9 10">
    <name type="scientific">Urochloa decumbens</name>
    <dbReference type="NCBI Taxonomy" id="240449"/>
    <lineage>
        <taxon>Eukaryota</taxon>
        <taxon>Viridiplantae</taxon>
        <taxon>Streptophyta</taxon>
        <taxon>Embryophyta</taxon>
        <taxon>Tracheophyta</taxon>
        <taxon>Spermatophyta</taxon>
        <taxon>Magnoliopsida</taxon>
        <taxon>Liliopsida</taxon>
        <taxon>Poales</taxon>
        <taxon>Poaceae</taxon>
        <taxon>PACMAD clade</taxon>
        <taxon>Panicoideae</taxon>
        <taxon>Panicodae</taxon>
        <taxon>Paniceae</taxon>
        <taxon>Melinidinae</taxon>
        <taxon>Urochloa</taxon>
    </lineage>
</organism>
<reference evidence="9" key="1">
    <citation type="submission" date="2024-10" db="EMBL/GenBank/DDBJ databases">
        <authorList>
            <person name="Ryan C."/>
        </authorList>
    </citation>
    <scope>NUCLEOTIDE SEQUENCE [LARGE SCALE GENOMIC DNA]</scope>
</reference>
<keyword evidence="3" id="KW-0238">DNA-binding</keyword>
<dbReference type="PROSITE" id="PS51369">
    <property type="entry name" value="TCP"/>
    <property type="match status" value="1"/>
</dbReference>
<accession>A0ABC8YNW7</accession>
<evidence type="ECO:0000256" key="5">
    <source>
        <dbReference type="ARBA" id="ARBA00023242"/>
    </source>
</evidence>
<keyword evidence="2" id="KW-0805">Transcription regulation</keyword>
<evidence type="ECO:0000256" key="7">
    <source>
        <dbReference type="SAM" id="Phobius"/>
    </source>
</evidence>
<dbReference type="PANTHER" id="PTHR31072">
    <property type="entry name" value="TRANSCRIPTION FACTOR TCP4-RELATED"/>
    <property type="match status" value="1"/>
</dbReference>
<sequence>MHSAQSWRARHLFHANSLLAYDAIISLLFAFRSTNNQLRVDMIYIYIYIHIAGTRCSGLRRWCDDDDKRRRRRSDDEMISGSSNQQQAADEEQQQELELARKNAAVAASRQWSAQTESRIVRVSRVFGGKDRHSKVKTVKGLRDRRVRLSVPTAIQLYDLQDRLGLNQPSKVVDWLLNAARHEIDKLPPLQFPPHAQDHHLMVAAAGHHHLAAAPGAGGHMPLAQHEEKFAAGQGGGDVDMDGGAGAHHMAGRSLFPAGGYHRFMGLNSAFGMVSSAMAPYNGYTAGEAAWNNSSGGVHDGGAGSPQVPAAAAAAAHHAAFPSLLSLAPGPHQLVFYSSEADQQFQVDNNLGSQGLSLSSARAYHDQAS</sequence>
<dbReference type="PANTHER" id="PTHR31072:SF147">
    <property type="entry name" value="TRANSCRIPTION FACTOR TCP13"/>
    <property type="match status" value="1"/>
</dbReference>
<dbReference type="EMBL" id="OZ075127">
    <property type="protein sequence ID" value="CAL4947313.1"/>
    <property type="molecule type" value="Genomic_DNA"/>
</dbReference>
<feature type="domain" description="TCP" evidence="8">
    <location>
        <begin position="129"/>
        <end position="187"/>
    </location>
</feature>
<evidence type="ECO:0000256" key="1">
    <source>
        <dbReference type="ARBA" id="ARBA00004123"/>
    </source>
</evidence>
<dbReference type="GO" id="GO:0005634">
    <property type="term" value="C:nucleus"/>
    <property type="evidence" value="ECO:0007669"/>
    <property type="project" value="UniProtKB-SubCell"/>
</dbReference>
<evidence type="ECO:0000313" key="9">
    <source>
        <dbReference type="EMBL" id="CAL4947313.1"/>
    </source>
</evidence>
<feature type="region of interest" description="Disordered" evidence="6">
    <location>
        <begin position="70"/>
        <end position="95"/>
    </location>
</feature>
<dbReference type="InterPro" id="IPR017887">
    <property type="entry name" value="TF_TCP_subgr"/>
</dbReference>
<keyword evidence="4" id="KW-0804">Transcription</keyword>
<proteinExistence type="predicted"/>
<gene>
    <name evidence="9" type="ORF">URODEC1_LOCUS36677</name>
</gene>
<evidence type="ECO:0000256" key="2">
    <source>
        <dbReference type="ARBA" id="ARBA00023015"/>
    </source>
</evidence>
<evidence type="ECO:0000256" key="4">
    <source>
        <dbReference type="ARBA" id="ARBA00023163"/>
    </source>
</evidence>
<dbReference type="Pfam" id="PF03634">
    <property type="entry name" value="TCP"/>
    <property type="match status" value="1"/>
</dbReference>
<evidence type="ECO:0000256" key="6">
    <source>
        <dbReference type="SAM" id="MobiDB-lite"/>
    </source>
</evidence>
<keyword evidence="7" id="KW-0812">Transmembrane</keyword>
<comment type="subcellular location">
    <subcellularLocation>
        <location evidence="1">Nucleus</location>
    </subcellularLocation>
</comment>
<dbReference type="GO" id="GO:0003677">
    <property type="term" value="F:DNA binding"/>
    <property type="evidence" value="ECO:0007669"/>
    <property type="project" value="UniProtKB-KW"/>
</dbReference>
<keyword evidence="5" id="KW-0539">Nucleus</keyword>
<evidence type="ECO:0000259" key="8">
    <source>
        <dbReference type="PROSITE" id="PS51369"/>
    </source>
</evidence>
<keyword evidence="7" id="KW-0472">Membrane</keyword>
<protein>
    <recommendedName>
        <fullName evidence="8">TCP domain-containing protein</fullName>
    </recommendedName>
</protein>